<dbReference type="InterPro" id="IPR013785">
    <property type="entry name" value="Aldolase_TIM"/>
</dbReference>
<evidence type="ECO:0000259" key="1">
    <source>
        <dbReference type="PROSITE" id="PS50844"/>
    </source>
</evidence>
<dbReference type="InterPro" id="IPR013132">
    <property type="entry name" value="PseI/NeuA/B-like_N"/>
</dbReference>
<evidence type="ECO:0000313" key="3">
    <source>
        <dbReference type="Proteomes" id="UP000029409"/>
    </source>
</evidence>
<dbReference type="SMART" id="SM00858">
    <property type="entry name" value="SAF"/>
    <property type="match status" value="1"/>
</dbReference>
<dbReference type="InterPro" id="IPR006190">
    <property type="entry name" value="SAF_AFP_Neu5Ac"/>
</dbReference>
<reference evidence="2 3" key="1">
    <citation type="submission" date="2014-08" db="EMBL/GenBank/DDBJ databases">
        <title>Comparative genomics of the Paenibacillus odorifer group.</title>
        <authorList>
            <person name="den Bakker H.C."/>
            <person name="Tsai Y.-C."/>
            <person name="Martin N."/>
            <person name="Korlach J."/>
            <person name="Wiedmann M."/>
        </authorList>
    </citation>
    <scope>NUCLEOTIDE SEQUENCE [LARGE SCALE GENOMIC DNA]</scope>
    <source>
        <strain evidence="2 3">DSM 1735</strain>
    </source>
</reference>
<dbReference type="Pfam" id="PF08666">
    <property type="entry name" value="SAF"/>
    <property type="match status" value="1"/>
</dbReference>
<dbReference type="InterPro" id="IPR020007">
    <property type="entry name" value="NeuB/NeuA"/>
</dbReference>
<dbReference type="RefSeq" id="WP_042208515.1">
    <property type="nucleotide sequence ID" value="NZ_CP009288.1"/>
</dbReference>
<dbReference type="InterPro" id="IPR036732">
    <property type="entry name" value="AFP_Neu5c_C_sf"/>
</dbReference>
<dbReference type="InterPro" id="IPR051690">
    <property type="entry name" value="PseI-like"/>
</dbReference>
<dbReference type="Gene3D" id="3.90.1210.10">
    <property type="entry name" value="Antifreeze-like/N-acetylneuraminic acid synthase C-terminal domain"/>
    <property type="match status" value="1"/>
</dbReference>
<dbReference type="PROSITE" id="PS50844">
    <property type="entry name" value="AFP_LIKE"/>
    <property type="match status" value="1"/>
</dbReference>
<dbReference type="EMBL" id="CP009288">
    <property type="protein sequence ID" value="AIQ14806.1"/>
    <property type="molecule type" value="Genomic_DNA"/>
</dbReference>
<dbReference type="AlphaFoldDB" id="A0A089HRZ8"/>
<dbReference type="Proteomes" id="UP000029409">
    <property type="component" value="Chromosome"/>
</dbReference>
<dbReference type="NCBIfam" id="TIGR03569">
    <property type="entry name" value="NeuB_NnaB"/>
    <property type="match status" value="1"/>
</dbReference>
<dbReference type="PANTHER" id="PTHR42966">
    <property type="entry name" value="N-ACETYLNEURAMINATE SYNTHASE"/>
    <property type="match status" value="1"/>
</dbReference>
<accession>A0A089HRZ8</accession>
<proteinExistence type="predicted"/>
<dbReference type="STRING" id="44251.PDUR_25200"/>
<evidence type="ECO:0000313" key="2">
    <source>
        <dbReference type="EMBL" id="AIQ14806.1"/>
    </source>
</evidence>
<dbReference type="InterPro" id="IPR057736">
    <property type="entry name" value="SAF_PseI/NeuA/NeuB"/>
</dbReference>
<sequence>MSVRDIFTDGQAPIYIIAEIGVNHNGDMDLALKSVDEAARSGACAVKFQTFRSEKLVSKHAPKAQYQIQNTMSSNSQLEMLKQLELSFENFINLQKYCAGKGIDFLSTPFDEESADFLHSISIDAFKIGSGDMNNIPFLKQINRYGLPVMLSTGMADLDEIRAPLAALENCEVALLHCTSDYPAPLQDVNLAAMETLKRTYDRITGYSDHTDGIEIAIAAAALGAKIIEKHFTLDRSLQGPDHAASLEPDQFSAMVKAIRNVEMAKGDGIKRCMPSEEATRAVARKSLIIAGNLPAGHVLTGADLAVKRPGTGIEPGFYEKLIGRQLMRDMERDELIRWEDLM</sequence>
<gene>
    <name evidence="2" type="ORF">PDUR_25200</name>
</gene>
<dbReference type="InterPro" id="IPR013974">
    <property type="entry name" value="SAF"/>
</dbReference>
<dbReference type="Gene3D" id="3.20.20.70">
    <property type="entry name" value="Aldolase class I"/>
    <property type="match status" value="1"/>
</dbReference>
<keyword evidence="3" id="KW-1185">Reference proteome</keyword>
<dbReference type="Pfam" id="PF03102">
    <property type="entry name" value="NeuB"/>
    <property type="match status" value="1"/>
</dbReference>
<organism evidence="2 3">
    <name type="scientific">Paenibacillus durus</name>
    <name type="common">Paenibacillus azotofixans</name>
    <dbReference type="NCBI Taxonomy" id="44251"/>
    <lineage>
        <taxon>Bacteria</taxon>
        <taxon>Bacillati</taxon>
        <taxon>Bacillota</taxon>
        <taxon>Bacilli</taxon>
        <taxon>Bacillales</taxon>
        <taxon>Paenibacillaceae</taxon>
        <taxon>Paenibacillus</taxon>
    </lineage>
</organism>
<dbReference type="KEGG" id="pdu:PDUR_25200"/>
<dbReference type="SUPFAM" id="SSF51269">
    <property type="entry name" value="AFP III-like domain"/>
    <property type="match status" value="1"/>
</dbReference>
<protein>
    <recommendedName>
        <fullName evidence="1">AFP-like domain-containing protein</fullName>
    </recommendedName>
</protein>
<feature type="domain" description="AFP-like" evidence="1">
    <location>
        <begin position="287"/>
        <end position="343"/>
    </location>
</feature>
<dbReference type="GO" id="GO:0016051">
    <property type="term" value="P:carbohydrate biosynthetic process"/>
    <property type="evidence" value="ECO:0007669"/>
    <property type="project" value="InterPro"/>
</dbReference>
<dbReference type="SUPFAM" id="SSF51569">
    <property type="entry name" value="Aldolase"/>
    <property type="match status" value="1"/>
</dbReference>
<dbReference type="GO" id="GO:0047444">
    <property type="term" value="F:N-acylneuraminate-9-phosphate synthase activity"/>
    <property type="evidence" value="ECO:0007669"/>
    <property type="project" value="TreeGrafter"/>
</dbReference>
<dbReference type="PANTHER" id="PTHR42966:SF1">
    <property type="entry name" value="SIALIC ACID SYNTHASE"/>
    <property type="match status" value="1"/>
</dbReference>
<dbReference type="CDD" id="cd11615">
    <property type="entry name" value="SAF_NeuB_like"/>
    <property type="match status" value="1"/>
</dbReference>
<dbReference type="eggNOG" id="COG2089">
    <property type="taxonomic scope" value="Bacteria"/>
</dbReference>
<name>A0A089HRZ8_PAEDU</name>